<keyword evidence="2" id="KW-1185">Reference proteome</keyword>
<sequence>MRQPTPGKKLLVKTDSSLLLLSECKYRRRYNLALEEKAKQSQILVKHGGQAIGQHNKFLGATTIEGEGFIVGKALTFYTYKRKLYGVGEGWVAADTAHPHDKWIVVGTTGHFSGV</sequence>
<name>A0A811UJJ0_CERCA</name>
<accession>A0A811UJJ0</accession>
<proteinExistence type="predicted"/>
<evidence type="ECO:0000313" key="2">
    <source>
        <dbReference type="Proteomes" id="UP000606786"/>
    </source>
</evidence>
<organism evidence="1 2">
    <name type="scientific">Ceratitis capitata</name>
    <name type="common">Mediterranean fruit fly</name>
    <name type="synonym">Tephritis capitata</name>
    <dbReference type="NCBI Taxonomy" id="7213"/>
    <lineage>
        <taxon>Eukaryota</taxon>
        <taxon>Metazoa</taxon>
        <taxon>Ecdysozoa</taxon>
        <taxon>Arthropoda</taxon>
        <taxon>Hexapoda</taxon>
        <taxon>Insecta</taxon>
        <taxon>Pterygota</taxon>
        <taxon>Neoptera</taxon>
        <taxon>Endopterygota</taxon>
        <taxon>Diptera</taxon>
        <taxon>Brachycera</taxon>
        <taxon>Muscomorpha</taxon>
        <taxon>Tephritoidea</taxon>
        <taxon>Tephritidae</taxon>
        <taxon>Ceratitis</taxon>
        <taxon>Ceratitis</taxon>
    </lineage>
</organism>
<comment type="caution">
    <text evidence="1">The sequence shown here is derived from an EMBL/GenBank/DDBJ whole genome shotgun (WGS) entry which is preliminary data.</text>
</comment>
<protein>
    <submittedName>
        <fullName evidence="1">(Mediterranean fruit fly) hypothetical protein</fullName>
    </submittedName>
</protein>
<dbReference type="AlphaFoldDB" id="A0A811UJJ0"/>
<dbReference type="Proteomes" id="UP000606786">
    <property type="component" value="Unassembled WGS sequence"/>
</dbReference>
<evidence type="ECO:0000313" key="1">
    <source>
        <dbReference type="EMBL" id="CAD6998910.1"/>
    </source>
</evidence>
<reference evidence="1" key="1">
    <citation type="submission" date="2020-11" db="EMBL/GenBank/DDBJ databases">
        <authorList>
            <person name="Whitehead M."/>
        </authorList>
    </citation>
    <scope>NUCLEOTIDE SEQUENCE</scope>
    <source>
        <strain evidence="1">EGII</strain>
    </source>
</reference>
<dbReference type="EMBL" id="CAJHJT010000012">
    <property type="protein sequence ID" value="CAD6998910.1"/>
    <property type="molecule type" value="Genomic_DNA"/>
</dbReference>
<gene>
    <name evidence="1" type="ORF">CCAP1982_LOCUS7457</name>
</gene>